<dbReference type="EMBL" id="JAYMYS010000009">
    <property type="protein sequence ID" value="KAK7381206.1"/>
    <property type="molecule type" value="Genomic_DNA"/>
</dbReference>
<name>A0AAN9NXR9_PSOTE</name>
<sequence>MCWSLVILFLSLTCGISEASNDRKLPSTVVVGTVFCDTCFHQEFSTKSHFISGALVEVECKVGNSAPTFKKEVKTNEHGEFKVKLPFKVWKHAKIIKGCTFKLISSSEPHCAVASFSTSSSVSLKTRNQGENIFSAGSFSFKPIEKPQFCNHNSLALGKTRVLKSIPTESSDKSQSDNSLTKDTFFPFPPLPFPPFPFPPIPMLPPLPFLPPFPFLPPNPFQPPMSPAPVQPISPPLNPPTPFQPPISPTPIEPISPPLNPPTPFQPPLSPDPIPPIAPPVSPSLVE</sequence>
<evidence type="ECO:0000256" key="1">
    <source>
        <dbReference type="SAM" id="MobiDB-lite"/>
    </source>
</evidence>
<reference evidence="3 4" key="1">
    <citation type="submission" date="2024-01" db="EMBL/GenBank/DDBJ databases">
        <title>The genomes of 5 underutilized Papilionoideae crops provide insights into root nodulation and disease resistanc.</title>
        <authorList>
            <person name="Jiang F."/>
        </authorList>
    </citation>
    <scope>NUCLEOTIDE SEQUENCE [LARGE SCALE GENOMIC DNA]</scope>
    <source>
        <strain evidence="3">DUOXIRENSHENG_FW03</strain>
        <tissue evidence="3">Leaves</tissue>
    </source>
</reference>
<keyword evidence="2" id="KW-0732">Signal</keyword>
<feature type="signal peptide" evidence="2">
    <location>
        <begin position="1"/>
        <end position="19"/>
    </location>
</feature>
<protein>
    <submittedName>
        <fullName evidence="3">Uncharacterized protein</fullName>
    </submittedName>
</protein>
<evidence type="ECO:0000313" key="3">
    <source>
        <dbReference type="EMBL" id="KAK7381206.1"/>
    </source>
</evidence>
<organism evidence="3 4">
    <name type="scientific">Psophocarpus tetragonolobus</name>
    <name type="common">Winged bean</name>
    <name type="synonym">Dolichos tetragonolobus</name>
    <dbReference type="NCBI Taxonomy" id="3891"/>
    <lineage>
        <taxon>Eukaryota</taxon>
        <taxon>Viridiplantae</taxon>
        <taxon>Streptophyta</taxon>
        <taxon>Embryophyta</taxon>
        <taxon>Tracheophyta</taxon>
        <taxon>Spermatophyta</taxon>
        <taxon>Magnoliopsida</taxon>
        <taxon>eudicotyledons</taxon>
        <taxon>Gunneridae</taxon>
        <taxon>Pentapetalae</taxon>
        <taxon>rosids</taxon>
        <taxon>fabids</taxon>
        <taxon>Fabales</taxon>
        <taxon>Fabaceae</taxon>
        <taxon>Papilionoideae</taxon>
        <taxon>50 kb inversion clade</taxon>
        <taxon>NPAAA clade</taxon>
        <taxon>indigoferoid/millettioid clade</taxon>
        <taxon>Phaseoleae</taxon>
        <taxon>Psophocarpus</taxon>
    </lineage>
</organism>
<proteinExistence type="predicted"/>
<comment type="caution">
    <text evidence="3">The sequence shown here is derived from an EMBL/GenBank/DDBJ whole genome shotgun (WGS) entry which is preliminary data.</text>
</comment>
<dbReference type="Proteomes" id="UP001386955">
    <property type="component" value="Unassembled WGS sequence"/>
</dbReference>
<evidence type="ECO:0000256" key="2">
    <source>
        <dbReference type="SAM" id="SignalP"/>
    </source>
</evidence>
<dbReference type="PANTHER" id="PTHR47273:SF4">
    <property type="entry name" value="EXPRESSED PROTEIN"/>
    <property type="match status" value="1"/>
</dbReference>
<keyword evidence="4" id="KW-1185">Reference proteome</keyword>
<dbReference type="AlphaFoldDB" id="A0AAN9NXR9"/>
<dbReference type="PANTHER" id="PTHR47273">
    <property type="entry name" value="EXPRESSED PROTEIN"/>
    <property type="match status" value="1"/>
</dbReference>
<evidence type="ECO:0000313" key="4">
    <source>
        <dbReference type="Proteomes" id="UP001386955"/>
    </source>
</evidence>
<feature type="region of interest" description="Disordered" evidence="1">
    <location>
        <begin position="224"/>
        <end position="287"/>
    </location>
</feature>
<accession>A0AAN9NXR9</accession>
<gene>
    <name evidence="3" type="ORF">VNO78_33737</name>
</gene>
<dbReference type="Pfam" id="PF01190">
    <property type="entry name" value="Pollen_Ole_e_1"/>
    <property type="match status" value="1"/>
</dbReference>
<feature type="chain" id="PRO_5043032839" evidence="2">
    <location>
        <begin position="20"/>
        <end position="287"/>
    </location>
</feature>